<feature type="transmembrane region" description="Helical" evidence="6">
    <location>
        <begin position="12"/>
        <end position="31"/>
    </location>
</feature>
<organism evidence="9 10">
    <name type="scientific">Arcicella gelida</name>
    <dbReference type="NCBI Taxonomy" id="2984195"/>
    <lineage>
        <taxon>Bacteria</taxon>
        <taxon>Pseudomonadati</taxon>
        <taxon>Bacteroidota</taxon>
        <taxon>Cytophagia</taxon>
        <taxon>Cytophagales</taxon>
        <taxon>Flectobacillaceae</taxon>
        <taxon>Arcicella</taxon>
    </lineage>
</organism>
<dbReference type="PANTHER" id="PTHR37937">
    <property type="entry name" value="CONJUGATIVE TRANSFER: DNA TRANSPORT"/>
    <property type="match status" value="1"/>
</dbReference>
<evidence type="ECO:0000256" key="1">
    <source>
        <dbReference type="ARBA" id="ARBA00004651"/>
    </source>
</evidence>
<protein>
    <submittedName>
        <fullName evidence="9">Type IV secretory system conjugative DNA transfer family protein</fullName>
    </submittedName>
</protein>
<evidence type="ECO:0000259" key="8">
    <source>
        <dbReference type="Pfam" id="PF14293"/>
    </source>
</evidence>
<feature type="transmembrane region" description="Helical" evidence="6">
    <location>
        <begin position="116"/>
        <end position="138"/>
    </location>
</feature>
<evidence type="ECO:0000256" key="5">
    <source>
        <dbReference type="ARBA" id="ARBA00023136"/>
    </source>
</evidence>
<keyword evidence="5 6" id="KW-0472">Membrane</keyword>
<evidence type="ECO:0000256" key="3">
    <source>
        <dbReference type="ARBA" id="ARBA00022692"/>
    </source>
</evidence>
<keyword evidence="2" id="KW-1003">Cell membrane</keyword>
<dbReference type="InterPro" id="IPR027417">
    <property type="entry name" value="P-loop_NTPase"/>
</dbReference>
<dbReference type="Proteomes" id="UP001303899">
    <property type="component" value="Unassembled WGS sequence"/>
</dbReference>
<dbReference type="Pfam" id="PF14293">
    <property type="entry name" value="YWFCY"/>
    <property type="match status" value="1"/>
</dbReference>
<evidence type="ECO:0000313" key="10">
    <source>
        <dbReference type="Proteomes" id="UP001303899"/>
    </source>
</evidence>
<name>A0ABU5S306_9BACT</name>
<gene>
    <name evidence="9" type="ORF">VB776_07615</name>
</gene>
<comment type="caution">
    <text evidence="9">The sequence shown here is derived from an EMBL/GenBank/DDBJ whole genome shotgun (WGS) entry which is preliminary data.</text>
</comment>
<evidence type="ECO:0000256" key="6">
    <source>
        <dbReference type="SAM" id="Phobius"/>
    </source>
</evidence>
<dbReference type="SUPFAM" id="SSF52540">
    <property type="entry name" value="P-loop containing nucleoside triphosphate hydrolases"/>
    <property type="match status" value="1"/>
</dbReference>
<dbReference type="InterPro" id="IPR051539">
    <property type="entry name" value="T4SS-coupling_protein"/>
</dbReference>
<evidence type="ECO:0000256" key="2">
    <source>
        <dbReference type="ARBA" id="ARBA00022475"/>
    </source>
</evidence>
<reference evidence="9 10" key="1">
    <citation type="submission" date="2023-12" db="EMBL/GenBank/DDBJ databases">
        <title>Novel species of the genus Arcicella isolated from rivers.</title>
        <authorList>
            <person name="Lu H."/>
        </authorList>
    </citation>
    <scope>NUCLEOTIDE SEQUENCE [LARGE SCALE GENOMIC DNA]</scope>
    <source>
        <strain evidence="9 10">DC2W</strain>
    </source>
</reference>
<dbReference type="Pfam" id="PF10412">
    <property type="entry name" value="TrwB_AAD_bind"/>
    <property type="match status" value="1"/>
</dbReference>
<proteinExistence type="predicted"/>
<dbReference type="RefSeq" id="WP_323327654.1">
    <property type="nucleotide sequence ID" value="NZ_JAYGIL010000007.1"/>
</dbReference>
<feature type="domain" description="YWFCY" evidence="8">
    <location>
        <begin position="7"/>
        <end position="139"/>
    </location>
</feature>
<feature type="domain" description="Type IV secretion system coupling protein TraD DNA-binding" evidence="7">
    <location>
        <begin position="432"/>
        <end position="594"/>
    </location>
</feature>
<sequence>MNEQTKNAEFIKVIGITLIPVHLFFFYYPLMRKSLHISWLDPIYLSLNGRLSMVNSSILMNTLAVFMLLVYAITTPIGKDKELKKSQIVRNTSFGCLLILMSAFLFYILPYNQWGFYVYIIGLVIGYYCYMSNIALLLQLVQHNQSEEFNVEKETFPQMLEKVETAHSINIPYHFYYKQKWHKGWLNFVNPFRAILVAGSPGSGKSFGTINLAIHQLIHKGYCLYVYDFKIPTLALEVFNGLWHYKELLKQEYGSIAHWEKKTGKLFPKYYQIDLKSPLKSNRINPIGSNLILEVVDAAESAKFIMQGLRGTEGGGDGSSKFFDQSAENLLTACIYFLKRKSNQYGKEFCSLPHVVELLQKPYEILFPLLMSDPYVRNLASTFNNAFEKGVFEQLQGQVDSLVIPMGQLSDPGIYWAFTGADFDINISNPKNPSILVIGNDPDREDTYGILLSLLNGKLTKTINKKNQLPLAVILDELPTLPFNSVSNLIATARSNKVACILGIQDTSQFVLRYGQEKANMIINMVGSILTGQIRGELAKTISECIGKINQEQVSESISAQGISYSVSTQLNEAVTISTIANLSQGEMVGTISDDFVAPLKYKRFHGKIDALAHEASPTTKMPIKEIPDLNPAFRLMKGETESDREMRVKIMVRENYEAIKKDLVLLQYLELIRFQFQKEESQDINLEVLAEGMLNYIMKVNKYLTKEGLSPHGEVFMDKLEIMNTIFQNNIASKIALSETESQDSLVDGKIVAAPKKLYEEYTSEEAQNLQTHYREFFQVYSSASVQKPMNDYESYDGDDF</sequence>
<feature type="transmembrane region" description="Helical" evidence="6">
    <location>
        <begin position="94"/>
        <end position="110"/>
    </location>
</feature>
<dbReference type="InterPro" id="IPR019476">
    <property type="entry name" value="T4SS_TraD_DNA-bd"/>
</dbReference>
<dbReference type="PANTHER" id="PTHR37937:SF1">
    <property type="entry name" value="CONJUGATIVE TRANSFER: DNA TRANSPORT"/>
    <property type="match status" value="1"/>
</dbReference>
<feature type="transmembrane region" description="Helical" evidence="6">
    <location>
        <begin position="51"/>
        <end position="73"/>
    </location>
</feature>
<dbReference type="InterPro" id="IPR025988">
    <property type="entry name" value="YWFCY_dom"/>
</dbReference>
<accession>A0ABU5S306</accession>
<keyword evidence="4 6" id="KW-1133">Transmembrane helix</keyword>
<dbReference type="Gene3D" id="3.40.50.300">
    <property type="entry name" value="P-loop containing nucleotide triphosphate hydrolases"/>
    <property type="match status" value="1"/>
</dbReference>
<keyword evidence="3 6" id="KW-0812">Transmembrane</keyword>
<dbReference type="EMBL" id="JAYGIL010000007">
    <property type="protein sequence ID" value="MEA5402776.1"/>
    <property type="molecule type" value="Genomic_DNA"/>
</dbReference>
<evidence type="ECO:0000256" key="4">
    <source>
        <dbReference type="ARBA" id="ARBA00022989"/>
    </source>
</evidence>
<dbReference type="CDD" id="cd01127">
    <property type="entry name" value="TrwB_TraG_TraD_VirD4"/>
    <property type="match status" value="1"/>
</dbReference>
<evidence type="ECO:0000313" key="9">
    <source>
        <dbReference type="EMBL" id="MEA5402776.1"/>
    </source>
</evidence>
<keyword evidence="10" id="KW-1185">Reference proteome</keyword>
<comment type="subcellular location">
    <subcellularLocation>
        <location evidence="1">Cell membrane</location>
        <topology evidence="1">Multi-pass membrane protein</topology>
    </subcellularLocation>
</comment>
<evidence type="ECO:0000259" key="7">
    <source>
        <dbReference type="Pfam" id="PF10412"/>
    </source>
</evidence>